<sequence>MDYSKASKLAQAAAASNNLPPCHNCRKRRVHCDATRPACNKCAVKGIECLGYGKHKPLVWLQDGGNQNQYLADAGKGASSEQKKRKKGRPKLLVAKDVKEGVGRTSVMETGNGSQRTESTSTTLGMRGQSTVPDLVERLCKTDVQTMIDATKSLMKMNSSNTFVNNHMPETLDLKYPTDVKLIVKGIQFFNQKVYPDIAPITHYRTLTYIYPKNWQSDISNLLWHILASVAATTVAVQTQQQDHVVFGQEIYQYRSDTFRRLNRELTRPESQLGDLTLLCILTLLLAEPQQSAVGAWWAHFEGARKIIELRGGLAAVCRQNPIFKPTLAYFIISDVMSATTAHPLSIEDASRPLEYCQLLSEVYRDGTDTCVPCPNELFECIIQINYLRSLSCEGICDNETSFDMKEAVRSLILRILSFSILEWANGMNSRYAETTPGIVEVVPGFINATTSDWIQIAGMYRSAVLLYCIRSLALDFDGLLLAPGIEGPTLLLVEDVQDSARETIFDSLDSIFASPNTRILGKVAIWPIFVAGIEAGQADGASGLRGLVSSALKMLSRSLGTLSLRDARNFLENEWRKQDESTMPSGLRWWNEIFEHAHGRYSFFM</sequence>
<evidence type="ECO:0000256" key="4">
    <source>
        <dbReference type="ARBA" id="ARBA00023163"/>
    </source>
</evidence>
<keyword evidence="5" id="KW-0539">Nucleus</keyword>
<dbReference type="PROSITE" id="PS00463">
    <property type="entry name" value="ZN2_CY6_FUNGAL_1"/>
    <property type="match status" value="1"/>
</dbReference>
<dbReference type="SUPFAM" id="SSF57701">
    <property type="entry name" value="Zn2/Cys6 DNA-binding domain"/>
    <property type="match status" value="1"/>
</dbReference>
<evidence type="ECO:0000256" key="2">
    <source>
        <dbReference type="ARBA" id="ARBA00023015"/>
    </source>
</evidence>
<organism evidence="8 9">
    <name type="scientific">Polytolypa hystricis (strain UAMH7299)</name>
    <dbReference type="NCBI Taxonomy" id="1447883"/>
    <lineage>
        <taxon>Eukaryota</taxon>
        <taxon>Fungi</taxon>
        <taxon>Dikarya</taxon>
        <taxon>Ascomycota</taxon>
        <taxon>Pezizomycotina</taxon>
        <taxon>Eurotiomycetes</taxon>
        <taxon>Eurotiomycetidae</taxon>
        <taxon>Onygenales</taxon>
        <taxon>Onygenales incertae sedis</taxon>
        <taxon>Polytolypa</taxon>
    </lineage>
</organism>
<dbReference type="PROSITE" id="PS50048">
    <property type="entry name" value="ZN2_CY6_FUNGAL_2"/>
    <property type="match status" value="1"/>
</dbReference>
<evidence type="ECO:0000256" key="5">
    <source>
        <dbReference type="ARBA" id="ARBA00023242"/>
    </source>
</evidence>
<evidence type="ECO:0000256" key="1">
    <source>
        <dbReference type="ARBA" id="ARBA00004123"/>
    </source>
</evidence>
<dbReference type="Proteomes" id="UP000224634">
    <property type="component" value="Unassembled WGS sequence"/>
</dbReference>
<comment type="subcellular location">
    <subcellularLocation>
        <location evidence="1">Nucleus</location>
    </subcellularLocation>
</comment>
<dbReference type="GO" id="GO:0000976">
    <property type="term" value="F:transcription cis-regulatory region binding"/>
    <property type="evidence" value="ECO:0007669"/>
    <property type="project" value="TreeGrafter"/>
</dbReference>
<accession>A0A2B7YI71</accession>
<dbReference type="InterPro" id="IPR021858">
    <property type="entry name" value="Fun_TF"/>
</dbReference>
<evidence type="ECO:0000256" key="3">
    <source>
        <dbReference type="ARBA" id="ARBA00023125"/>
    </source>
</evidence>
<dbReference type="InterPro" id="IPR036864">
    <property type="entry name" value="Zn2-C6_fun-type_DNA-bd_sf"/>
</dbReference>
<dbReference type="CDD" id="cd00067">
    <property type="entry name" value="GAL4"/>
    <property type="match status" value="1"/>
</dbReference>
<keyword evidence="2" id="KW-0805">Transcription regulation</keyword>
<dbReference type="GO" id="GO:0045944">
    <property type="term" value="P:positive regulation of transcription by RNA polymerase II"/>
    <property type="evidence" value="ECO:0007669"/>
    <property type="project" value="TreeGrafter"/>
</dbReference>
<dbReference type="GO" id="GO:0008270">
    <property type="term" value="F:zinc ion binding"/>
    <property type="evidence" value="ECO:0007669"/>
    <property type="project" value="InterPro"/>
</dbReference>
<gene>
    <name evidence="8" type="ORF">AJ80_03436</name>
</gene>
<keyword evidence="3" id="KW-0238">DNA-binding</keyword>
<protein>
    <recommendedName>
        <fullName evidence="7">Zn(2)-C6 fungal-type domain-containing protein</fullName>
    </recommendedName>
</protein>
<dbReference type="Pfam" id="PF11951">
    <property type="entry name" value="Fungal_trans_2"/>
    <property type="match status" value="1"/>
</dbReference>
<dbReference type="EMBL" id="PDNA01000038">
    <property type="protein sequence ID" value="PGH20809.1"/>
    <property type="molecule type" value="Genomic_DNA"/>
</dbReference>
<dbReference type="Gene3D" id="4.10.240.10">
    <property type="entry name" value="Zn(2)-C6 fungal-type DNA-binding domain"/>
    <property type="match status" value="1"/>
</dbReference>
<dbReference type="OrthoDB" id="19261at2759"/>
<dbReference type="PANTHER" id="PTHR37534:SF51">
    <property type="entry name" value="ACRIFLAVINE SENSITIVITY CONTROL PROTEIN ACR-2"/>
    <property type="match status" value="1"/>
</dbReference>
<proteinExistence type="predicted"/>
<dbReference type="GO" id="GO:0000981">
    <property type="term" value="F:DNA-binding transcription factor activity, RNA polymerase II-specific"/>
    <property type="evidence" value="ECO:0007669"/>
    <property type="project" value="InterPro"/>
</dbReference>
<evidence type="ECO:0000313" key="8">
    <source>
        <dbReference type="EMBL" id="PGH20809.1"/>
    </source>
</evidence>
<evidence type="ECO:0000259" key="7">
    <source>
        <dbReference type="PROSITE" id="PS50048"/>
    </source>
</evidence>
<feature type="compositionally biased region" description="Polar residues" evidence="6">
    <location>
        <begin position="107"/>
        <end position="128"/>
    </location>
</feature>
<feature type="region of interest" description="Disordered" evidence="6">
    <location>
        <begin position="106"/>
        <end position="128"/>
    </location>
</feature>
<keyword evidence="9" id="KW-1185">Reference proteome</keyword>
<reference evidence="8 9" key="1">
    <citation type="submission" date="2017-10" db="EMBL/GenBank/DDBJ databases">
        <title>Comparative genomics in systemic dimorphic fungi from Ajellomycetaceae.</title>
        <authorList>
            <person name="Munoz J.F."/>
            <person name="Mcewen J.G."/>
            <person name="Clay O.K."/>
            <person name="Cuomo C.A."/>
        </authorList>
    </citation>
    <scope>NUCLEOTIDE SEQUENCE [LARGE SCALE GENOMIC DNA]</scope>
    <source>
        <strain evidence="8 9">UAMH7299</strain>
    </source>
</reference>
<feature type="domain" description="Zn(2)-C6 fungal-type" evidence="7">
    <location>
        <begin position="21"/>
        <end position="49"/>
    </location>
</feature>
<keyword evidence="4" id="KW-0804">Transcription</keyword>
<name>A0A2B7YI71_POLH7</name>
<evidence type="ECO:0000256" key="6">
    <source>
        <dbReference type="SAM" id="MobiDB-lite"/>
    </source>
</evidence>
<dbReference type="GO" id="GO:0005634">
    <property type="term" value="C:nucleus"/>
    <property type="evidence" value="ECO:0007669"/>
    <property type="project" value="UniProtKB-SubCell"/>
</dbReference>
<dbReference type="SMART" id="SM00066">
    <property type="entry name" value="GAL4"/>
    <property type="match status" value="1"/>
</dbReference>
<dbReference type="AlphaFoldDB" id="A0A2B7YI71"/>
<comment type="caution">
    <text evidence="8">The sequence shown here is derived from an EMBL/GenBank/DDBJ whole genome shotgun (WGS) entry which is preliminary data.</text>
</comment>
<evidence type="ECO:0000313" key="9">
    <source>
        <dbReference type="Proteomes" id="UP000224634"/>
    </source>
</evidence>
<dbReference type="InterPro" id="IPR001138">
    <property type="entry name" value="Zn2Cys6_DnaBD"/>
</dbReference>
<dbReference type="Pfam" id="PF00172">
    <property type="entry name" value="Zn_clus"/>
    <property type="match status" value="1"/>
</dbReference>
<dbReference type="PANTHER" id="PTHR37534">
    <property type="entry name" value="TRANSCRIPTIONAL ACTIVATOR PROTEIN UGA3"/>
    <property type="match status" value="1"/>
</dbReference>